<dbReference type="PRINTS" id="PR01840">
    <property type="entry name" value="TATCFAMILY"/>
</dbReference>
<dbReference type="NCBIfam" id="TIGR00945">
    <property type="entry name" value="tatC"/>
    <property type="match status" value="1"/>
</dbReference>
<evidence type="ECO:0000256" key="4">
    <source>
        <dbReference type="ARBA" id="ARBA00023136"/>
    </source>
</evidence>
<evidence type="ECO:0000256" key="1">
    <source>
        <dbReference type="ARBA" id="ARBA00004141"/>
    </source>
</evidence>
<evidence type="ECO:0000256" key="5">
    <source>
        <dbReference type="HAMAP-Rule" id="MF_00902"/>
    </source>
</evidence>
<keyword evidence="5" id="KW-0811">Translocation</keyword>
<evidence type="ECO:0000256" key="2">
    <source>
        <dbReference type="ARBA" id="ARBA00022692"/>
    </source>
</evidence>
<dbReference type="PANTHER" id="PTHR30371:SF0">
    <property type="entry name" value="SEC-INDEPENDENT PROTEIN TRANSLOCASE PROTEIN TATC, CHLOROPLASTIC-RELATED"/>
    <property type="match status" value="1"/>
</dbReference>
<comment type="caution">
    <text evidence="6">The sequence shown here is derived from an EMBL/GenBank/DDBJ whole genome shotgun (WGS) entry which is preliminary data.</text>
</comment>
<dbReference type="Proteomes" id="UP000320813">
    <property type="component" value="Unassembled WGS sequence"/>
</dbReference>
<feature type="transmembrane region" description="Helical" evidence="5">
    <location>
        <begin position="36"/>
        <end position="58"/>
    </location>
</feature>
<name>A0A519BC88_9DELT</name>
<dbReference type="PROSITE" id="PS01218">
    <property type="entry name" value="TATC"/>
    <property type="match status" value="1"/>
</dbReference>
<comment type="subunit">
    <text evidence="5">Forms a complex with TatA.</text>
</comment>
<dbReference type="AlphaFoldDB" id="A0A519BC88"/>
<evidence type="ECO:0000313" key="7">
    <source>
        <dbReference type="Proteomes" id="UP000320813"/>
    </source>
</evidence>
<feature type="transmembrane region" description="Helical" evidence="5">
    <location>
        <begin position="122"/>
        <end position="143"/>
    </location>
</feature>
<dbReference type="InterPro" id="IPR019820">
    <property type="entry name" value="Sec-indep_translocase_CS"/>
</dbReference>
<dbReference type="GO" id="GO:0033281">
    <property type="term" value="C:TAT protein transport complex"/>
    <property type="evidence" value="ECO:0007669"/>
    <property type="project" value="UniProtKB-UniRule"/>
</dbReference>
<gene>
    <name evidence="5 6" type="primary">tatC</name>
    <name evidence="6" type="ORF">EVJ47_00990</name>
</gene>
<comment type="similarity">
    <text evidence="5">Belongs to the TatC family.</text>
</comment>
<comment type="function">
    <text evidence="5">Part of the twin-arginine translocation (Tat) system that transports large folded proteins containing a characteristic twin-arginine motif in their signal peptide across membranes.</text>
</comment>
<dbReference type="InterPro" id="IPR002033">
    <property type="entry name" value="TatC"/>
</dbReference>
<proteinExistence type="inferred from homology"/>
<keyword evidence="3 5" id="KW-1133">Transmembrane helix</keyword>
<comment type="subcellular location">
    <subcellularLocation>
        <location evidence="5">Cell membrane</location>
        <topology evidence="5">Multi-pass membrane protein</topology>
    </subcellularLocation>
    <subcellularLocation>
        <location evidence="1">Membrane</location>
        <topology evidence="1">Multi-pass membrane protein</topology>
    </subcellularLocation>
</comment>
<sequence>MKDNIKKEKSGKGGSAKNEEGRMAFLEHFSELRKRIIYIFIALVIGMGFSWHLSYTAINFIELPLNKPTYITYLSGYAKVLIKKDAPFAYYTFGLNKTPKKFVKHILHYSRPLEPFFMQVKVSLILGFMIALPFILFEIWQFIKPGLLKRERMYLVPFLFFGTLFFIAGMMFMILYIWPAVINFSLSYQSPNLSPLINLTHYINFALRLSLIFGLIFELPLISALFSLAGILKPHFLKKYRKWALLLSLIIAAFHADIVTMFFIAVPLYSMYEISILISSIIWRMKKKPAPASNPA</sequence>
<dbReference type="Pfam" id="PF00902">
    <property type="entry name" value="TatC"/>
    <property type="match status" value="1"/>
</dbReference>
<comment type="caution">
    <text evidence="5">Lacks conserved residue(s) required for the propagation of feature annotation.</text>
</comment>
<reference evidence="6 7" key="1">
    <citation type="submission" date="2019-01" db="EMBL/GenBank/DDBJ databases">
        <title>Insights into ecological role of a new deltaproteobacterial order Candidatus Sinidesulfobacterales (Sva0485) by metagenomics and metatranscriptomics.</title>
        <authorList>
            <person name="Tan S."/>
            <person name="Liu J."/>
            <person name="Fang Y."/>
            <person name="Hedlund B.P."/>
            <person name="Lian Z.H."/>
            <person name="Huang L.Y."/>
            <person name="Li J.T."/>
            <person name="Huang L.N."/>
            <person name="Li W.J."/>
            <person name="Jiang H.C."/>
            <person name="Dong H.L."/>
            <person name="Shu W.S."/>
        </authorList>
    </citation>
    <scope>NUCLEOTIDE SEQUENCE [LARGE SCALE GENOMIC DNA]</scope>
    <source>
        <strain evidence="6">AP3</strain>
    </source>
</reference>
<keyword evidence="5" id="KW-1003">Cell membrane</keyword>
<dbReference type="GO" id="GO:0065002">
    <property type="term" value="P:intracellular protein transmembrane transport"/>
    <property type="evidence" value="ECO:0007669"/>
    <property type="project" value="TreeGrafter"/>
</dbReference>
<organism evidence="6 7">
    <name type="scientific">Candidatus Acidulodesulfobacterium ferriphilum</name>
    <dbReference type="NCBI Taxonomy" id="2597223"/>
    <lineage>
        <taxon>Bacteria</taxon>
        <taxon>Deltaproteobacteria</taxon>
        <taxon>Candidatus Acidulodesulfobacterales</taxon>
        <taxon>Candidatus Acidulodesulfobacterium</taxon>
    </lineage>
</organism>
<keyword evidence="2 5" id="KW-0812">Transmembrane</keyword>
<dbReference type="GO" id="GO:0009977">
    <property type="term" value="F:proton motive force dependent protein transmembrane transporter activity"/>
    <property type="evidence" value="ECO:0007669"/>
    <property type="project" value="TreeGrafter"/>
</dbReference>
<feature type="transmembrane region" description="Helical" evidence="5">
    <location>
        <begin position="155"/>
        <end position="178"/>
    </location>
</feature>
<feature type="transmembrane region" description="Helical" evidence="5">
    <location>
        <begin position="243"/>
        <end position="263"/>
    </location>
</feature>
<evidence type="ECO:0000256" key="3">
    <source>
        <dbReference type="ARBA" id="ARBA00022989"/>
    </source>
</evidence>
<accession>A0A519BC88</accession>
<evidence type="ECO:0000313" key="6">
    <source>
        <dbReference type="EMBL" id="RZD14891.1"/>
    </source>
</evidence>
<dbReference type="GO" id="GO:0043953">
    <property type="term" value="P:protein transport by the Tat complex"/>
    <property type="evidence" value="ECO:0007669"/>
    <property type="project" value="UniProtKB-UniRule"/>
</dbReference>
<protein>
    <recommendedName>
        <fullName evidence="5">Sec-independent protein translocase protein TatC</fullName>
    </recommendedName>
</protein>
<feature type="transmembrane region" description="Helical" evidence="5">
    <location>
        <begin position="205"/>
        <end position="231"/>
    </location>
</feature>
<dbReference type="EMBL" id="SGBD01000001">
    <property type="protein sequence ID" value="RZD14891.1"/>
    <property type="molecule type" value="Genomic_DNA"/>
</dbReference>
<keyword evidence="5" id="KW-0653">Protein transport</keyword>
<keyword evidence="4 5" id="KW-0472">Membrane</keyword>
<keyword evidence="5" id="KW-0813">Transport</keyword>
<dbReference type="HAMAP" id="MF_00902">
    <property type="entry name" value="TatC"/>
    <property type="match status" value="1"/>
</dbReference>
<dbReference type="PANTHER" id="PTHR30371">
    <property type="entry name" value="SEC-INDEPENDENT PROTEIN TRANSLOCASE PROTEIN TATC"/>
    <property type="match status" value="1"/>
</dbReference>